<organism evidence="1 2">
    <name type="scientific">Rhodococcoides kyotonense</name>
    <dbReference type="NCBI Taxonomy" id="398843"/>
    <lineage>
        <taxon>Bacteria</taxon>
        <taxon>Bacillati</taxon>
        <taxon>Actinomycetota</taxon>
        <taxon>Actinomycetes</taxon>
        <taxon>Mycobacteriales</taxon>
        <taxon>Nocardiaceae</taxon>
        <taxon>Rhodococcoides</taxon>
    </lineage>
</organism>
<evidence type="ECO:0000313" key="2">
    <source>
        <dbReference type="Proteomes" id="UP000077519"/>
    </source>
</evidence>
<dbReference type="Proteomes" id="UP000077519">
    <property type="component" value="Unassembled WGS sequence"/>
</dbReference>
<dbReference type="InterPro" id="IPR012349">
    <property type="entry name" value="Split_barrel_FMN-bd"/>
</dbReference>
<sequence>MVDGGQIFRTVANVVNKGVVPLLRHGGPVGAKLKESMAEVTYTGRKSGKEFTLVVGYRREGDTVTIGCVMPDAKTWWRNFLGKGAPMRLTLGDSTYDAHAVATRDPDGAVTIRAQLTSPR</sequence>
<dbReference type="Gene3D" id="2.30.110.10">
    <property type="entry name" value="Electron Transport, Fmn-binding Protein, Chain A"/>
    <property type="match status" value="1"/>
</dbReference>
<protein>
    <recommendedName>
        <fullName evidence="3">DUF385 domain-containing protein</fullName>
    </recommendedName>
</protein>
<name>A0A177Y7J2_9NOCA</name>
<evidence type="ECO:0008006" key="3">
    <source>
        <dbReference type="Google" id="ProtNLM"/>
    </source>
</evidence>
<accession>A0A177Y7J2</accession>
<dbReference type="RefSeq" id="WP_068431740.1">
    <property type="nucleotide sequence ID" value="NZ_LVHI01000040.1"/>
</dbReference>
<dbReference type="AlphaFoldDB" id="A0A177Y7J2"/>
<gene>
    <name evidence="1" type="ORF">A3K89_13245</name>
</gene>
<keyword evidence="2" id="KW-1185">Reference proteome</keyword>
<comment type="caution">
    <text evidence="1">The sequence shown here is derived from an EMBL/GenBank/DDBJ whole genome shotgun (WGS) entry which is preliminary data.</text>
</comment>
<reference evidence="1 2" key="1">
    <citation type="submission" date="2016-03" db="EMBL/GenBank/DDBJ databases">
        <title>Genome sequence of Rhodococcus kyotonensis KB10.</title>
        <authorList>
            <person name="Jeong H."/>
            <person name="Hong C.E."/>
            <person name="Jo S.H."/>
            <person name="Park J.M."/>
        </authorList>
    </citation>
    <scope>NUCLEOTIDE SEQUENCE [LARGE SCALE GENOMIC DNA]</scope>
    <source>
        <strain evidence="1 2">KB10</strain>
    </source>
</reference>
<evidence type="ECO:0000313" key="1">
    <source>
        <dbReference type="EMBL" id="OAK51179.1"/>
    </source>
</evidence>
<dbReference type="EMBL" id="LVHI01000040">
    <property type="protein sequence ID" value="OAK51179.1"/>
    <property type="molecule type" value="Genomic_DNA"/>
</dbReference>
<proteinExistence type="predicted"/>